<dbReference type="Gene3D" id="3.30.70.370">
    <property type="match status" value="1"/>
</dbReference>
<evidence type="ECO:0000256" key="16">
    <source>
        <dbReference type="NCBIfam" id="TIGR00593"/>
    </source>
</evidence>
<keyword evidence="12 17" id="KW-0239">DNA-directed DNA polymerase</keyword>
<dbReference type="Gene3D" id="1.20.1060.10">
    <property type="entry name" value="Taq DNA Polymerase, Chain T, domain 4"/>
    <property type="match status" value="1"/>
</dbReference>
<dbReference type="SUPFAM" id="SSF47807">
    <property type="entry name" value="5' to 3' exonuclease, C-terminal subdomain"/>
    <property type="match status" value="1"/>
</dbReference>
<feature type="domain" description="5'-3' exonuclease" evidence="19">
    <location>
        <begin position="3"/>
        <end position="259"/>
    </location>
</feature>
<dbReference type="InterPro" id="IPR002562">
    <property type="entry name" value="3'-5'_exonuclease_dom"/>
</dbReference>
<dbReference type="GO" id="GO:0006302">
    <property type="term" value="P:double-strand break repair"/>
    <property type="evidence" value="ECO:0007669"/>
    <property type="project" value="TreeGrafter"/>
</dbReference>
<dbReference type="InterPro" id="IPR036397">
    <property type="entry name" value="RNaseH_sf"/>
</dbReference>
<feature type="domain" description="3'-5' exonuclease" evidence="18">
    <location>
        <begin position="291"/>
        <end position="476"/>
    </location>
</feature>
<dbReference type="NCBIfam" id="NF004397">
    <property type="entry name" value="PRK05755.1"/>
    <property type="match status" value="1"/>
</dbReference>
<evidence type="ECO:0000256" key="7">
    <source>
        <dbReference type="ARBA" id="ARBA00022705"/>
    </source>
</evidence>
<evidence type="ECO:0000259" key="20">
    <source>
        <dbReference type="SMART" id="SM00482"/>
    </source>
</evidence>
<dbReference type="InterPro" id="IPR001098">
    <property type="entry name" value="DNA-dir_DNA_pol_A_palm_dom"/>
</dbReference>
<name>A0A4E0QSG6_9GAMM</name>
<dbReference type="InterPro" id="IPR043502">
    <property type="entry name" value="DNA/RNA_pol_sf"/>
</dbReference>
<keyword evidence="22" id="KW-1185">Reference proteome</keyword>
<sequence length="884" mass="99109">MTNKNTLILIDGSSYFYRAFHGVPSFINSQGMPTGAIYGMTNMLKSLLQDYQPTHTAIVFDAKGKTFRHELFSEYKANRPPMPDELVAQISLTHEIVQALGFPLIMEKGVEADDVIGTLTKQAQAAGMDTLIFTGDKDFAQLVNDSVTLIDTLKKTRLDVQGVIDKFGIPPELIVDYLSLMGDTVDNVPGVKKVGPKTAVKWLKTYGKLDAVIENAAQFKGKIGENLRDALSEFPLTRQLLTIKCDVPLSHTPQQLKLNAPDVNKLQQLYLELEFKQWLTKTPPKPKPKQYHTILTQNDFDKWLKRLNDASLFAFDTETTSLDYLQAQIVGVSFAVQAGEAAYIPLTHDYLGVPQQLSRDEVLAALKPLLENKPKIGQNLKYDAHVLANHGINLQNIAFDTLLESYILDSTATRHDLDSLALKYLKLETIHFEDIAGKGKKQLPFNQIYIEHAAPYAAEDADVALQLHEKLWPQLQSIPKLCQIFTEMEMPLLPVLMRMERNGVKIDAALLQQHSAELAQSLQALEKQAYSLADTEFNLNSPKQLQSILFDKLGLPVLKKTPKKEPSTAVDVLEELASDYPLPKLILEYRSLSKLKSTYTDALPQQINPKTGRVHTSYQQAVTATGRLSSTNPNLQNIPIRTASGRRIRQAFIAEDGYQLIAADYSQIELRIMAHLSQDEKLLSAFAAGEDIHKATAAEVFDVQEVTSEQRRSAKAVNFGLIYGMQAFGLAKQLGIERREAQIYIDTYFARYPGVKAYMEETRELAQKQGYVETIFGRRLYIPDIKSRSRQRQQHAERTAINMPLQGTCADILKKSLLLIDNWIQSSGLDVKIILQVHDELVLETKASILEEVSQKVSELMKESALPIEVPVNIGIGNNWDEAH</sequence>
<reference evidence="21 22" key="1">
    <citation type="journal article" date="2016" name="Front. Microbiol.">
        <title>Single-Cell (Meta-)Genomics of a Dimorphic Candidatus Thiomargarita nelsonii Reveals Genomic Plasticity.</title>
        <authorList>
            <person name="Flood B.E."/>
            <person name="Fliss P."/>
            <person name="Jones D.S."/>
            <person name="Dick G.J."/>
            <person name="Jain S."/>
            <person name="Kaster A.K."/>
            <person name="Winkel M."/>
            <person name="Mussmann M."/>
            <person name="Bailey J."/>
        </authorList>
    </citation>
    <scope>NUCLEOTIDE SEQUENCE [LARGE SCALE GENOMIC DNA]</scope>
    <source>
        <strain evidence="21">Hydrate Ridge</strain>
    </source>
</reference>
<dbReference type="AlphaFoldDB" id="A0A4E0QSG6"/>
<evidence type="ECO:0000256" key="8">
    <source>
        <dbReference type="ARBA" id="ARBA00022722"/>
    </source>
</evidence>
<dbReference type="CDD" id="cd09898">
    <property type="entry name" value="H3TH_53EXO"/>
    <property type="match status" value="1"/>
</dbReference>
<dbReference type="Proteomes" id="UP000030428">
    <property type="component" value="Unassembled WGS sequence"/>
</dbReference>
<dbReference type="InterPro" id="IPR012337">
    <property type="entry name" value="RNaseH-like_sf"/>
</dbReference>
<organism evidence="21 22">
    <name type="scientific">Candidatus Thiomargarita nelsonii</name>
    <dbReference type="NCBI Taxonomy" id="1003181"/>
    <lineage>
        <taxon>Bacteria</taxon>
        <taxon>Pseudomonadati</taxon>
        <taxon>Pseudomonadota</taxon>
        <taxon>Gammaproteobacteria</taxon>
        <taxon>Thiotrichales</taxon>
        <taxon>Thiotrichaceae</taxon>
        <taxon>Thiomargarita</taxon>
    </lineage>
</organism>
<keyword evidence="11 17" id="KW-0269">Exonuclease</keyword>
<evidence type="ECO:0000256" key="15">
    <source>
        <dbReference type="ARBA" id="ARBA00049244"/>
    </source>
</evidence>
<comment type="caution">
    <text evidence="21">The sequence shown here is derived from an EMBL/GenBank/DDBJ whole genome shotgun (WGS) entry which is preliminary data.</text>
</comment>
<feature type="domain" description="DNA-directed DNA polymerase family A palm" evidence="20">
    <location>
        <begin position="645"/>
        <end position="849"/>
    </location>
</feature>
<dbReference type="SUPFAM" id="SSF56672">
    <property type="entry name" value="DNA/RNA polymerases"/>
    <property type="match status" value="1"/>
</dbReference>
<gene>
    <name evidence="17" type="primary">polA</name>
    <name evidence="21" type="ORF">PN36_05475</name>
</gene>
<dbReference type="GO" id="GO:0008409">
    <property type="term" value="F:5'-3' exonuclease activity"/>
    <property type="evidence" value="ECO:0007669"/>
    <property type="project" value="UniProtKB-UniRule"/>
</dbReference>
<evidence type="ECO:0000259" key="19">
    <source>
        <dbReference type="SMART" id="SM00475"/>
    </source>
</evidence>
<dbReference type="PANTHER" id="PTHR10133">
    <property type="entry name" value="DNA POLYMERASE I"/>
    <property type="match status" value="1"/>
</dbReference>
<evidence type="ECO:0000313" key="22">
    <source>
        <dbReference type="Proteomes" id="UP000030428"/>
    </source>
</evidence>
<dbReference type="InterPro" id="IPR002421">
    <property type="entry name" value="5-3_exonuclease"/>
</dbReference>
<evidence type="ECO:0000256" key="2">
    <source>
        <dbReference type="ARBA" id="ARBA00011541"/>
    </source>
</evidence>
<keyword evidence="9 17" id="KW-0227">DNA damage</keyword>
<dbReference type="SUPFAM" id="SSF88723">
    <property type="entry name" value="PIN domain-like"/>
    <property type="match status" value="1"/>
</dbReference>
<dbReference type="GO" id="GO:0003887">
    <property type="term" value="F:DNA-directed DNA polymerase activity"/>
    <property type="evidence" value="ECO:0007669"/>
    <property type="project" value="UniProtKB-UniRule"/>
</dbReference>
<dbReference type="NCBIfam" id="TIGR00593">
    <property type="entry name" value="pola"/>
    <property type="match status" value="1"/>
</dbReference>
<dbReference type="InterPro" id="IPR020045">
    <property type="entry name" value="DNA_polI_H3TH"/>
</dbReference>
<evidence type="ECO:0000256" key="13">
    <source>
        <dbReference type="ARBA" id="ARBA00023125"/>
    </source>
</evidence>
<evidence type="ECO:0000256" key="4">
    <source>
        <dbReference type="ARBA" id="ARBA00020311"/>
    </source>
</evidence>
<dbReference type="FunFam" id="3.40.50.1010:FF:000001">
    <property type="entry name" value="DNA polymerase I"/>
    <property type="match status" value="1"/>
</dbReference>
<evidence type="ECO:0000259" key="18">
    <source>
        <dbReference type="SMART" id="SM00474"/>
    </source>
</evidence>
<evidence type="ECO:0000256" key="12">
    <source>
        <dbReference type="ARBA" id="ARBA00022932"/>
    </source>
</evidence>
<dbReference type="CDD" id="cd09859">
    <property type="entry name" value="PIN_53EXO"/>
    <property type="match status" value="1"/>
</dbReference>
<dbReference type="Pfam" id="PF02739">
    <property type="entry name" value="5_3_exonuc_N"/>
    <property type="match status" value="1"/>
</dbReference>
<evidence type="ECO:0000256" key="1">
    <source>
        <dbReference type="ARBA" id="ARBA00007705"/>
    </source>
</evidence>
<evidence type="ECO:0000256" key="6">
    <source>
        <dbReference type="ARBA" id="ARBA00022695"/>
    </source>
</evidence>
<dbReference type="EC" id="2.7.7.7" evidence="3 16"/>
<evidence type="ECO:0000256" key="5">
    <source>
        <dbReference type="ARBA" id="ARBA00022679"/>
    </source>
</evidence>
<dbReference type="Gene3D" id="3.30.420.10">
    <property type="entry name" value="Ribonuclease H-like superfamily/Ribonuclease H"/>
    <property type="match status" value="1"/>
</dbReference>
<dbReference type="SMART" id="SM00279">
    <property type="entry name" value="HhH2"/>
    <property type="match status" value="1"/>
</dbReference>
<dbReference type="FunFam" id="1.10.150.20:FF:000002">
    <property type="entry name" value="DNA polymerase I"/>
    <property type="match status" value="1"/>
</dbReference>
<dbReference type="CDD" id="cd08637">
    <property type="entry name" value="DNA_pol_A_pol_I_C"/>
    <property type="match status" value="1"/>
</dbReference>
<keyword evidence="8" id="KW-0540">Nuclease</keyword>
<keyword evidence="10 17" id="KW-0378">Hydrolase</keyword>
<comment type="subunit">
    <text evidence="2">Single-chain monomer with multiple functions.</text>
</comment>
<dbReference type="Gene3D" id="3.40.50.1010">
    <property type="entry name" value="5'-nuclease"/>
    <property type="match status" value="1"/>
</dbReference>
<dbReference type="GO" id="GO:0006261">
    <property type="term" value="P:DNA-templated DNA replication"/>
    <property type="evidence" value="ECO:0007669"/>
    <property type="project" value="UniProtKB-UniRule"/>
</dbReference>
<keyword evidence="7 17" id="KW-0235">DNA replication</keyword>
<evidence type="ECO:0000313" key="21">
    <source>
        <dbReference type="EMBL" id="TGO03498.1"/>
    </source>
</evidence>
<dbReference type="InterPro" id="IPR036279">
    <property type="entry name" value="5-3_exonuclease_C_sf"/>
</dbReference>
<dbReference type="InterPro" id="IPR020046">
    <property type="entry name" value="5-3_exonucl_a-hlix_arch_N"/>
</dbReference>
<evidence type="ECO:0000256" key="3">
    <source>
        <dbReference type="ARBA" id="ARBA00012417"/>
    </source>
</evidence>
<keyword evidence="6 17" id="KW-0548">Nucleotidyltransferase</keyword>
<evidence type="ECO:0000256" key="11">
    <source>
        <dbReference type="ARBA" id="ARBA00022839"/>
    </source>
</evidence>
<dbReference type="FunFam" id="1.10.150.20:FF:000003">
    <property type="entry name" value="DNA polymerase I"/>
    <property type="match status" value="1"/>
</dbReference>
<dbReference type="PANTHER" id="PTHR10133:SF27">
    <property type="entry name" value="DNA POLYMERASE NU"/>
    <property type="match status" value="1"/>
</dbReference>
<dbReference type="InterPro" id="IPR008918">
    <property type="entry name" value="HhH2"/>
</dbReference>
<dbReference type="Pfam" id="PF00476">
    <property type="entry name" value="DNA_pol_A"/>
    <property type="match status" value="1"/>
</dbReference>
<dbReference type="PRINTS" id="PR00868">
    <property type="entry name" value="DNAPOLI"/>
</dbReference>
<comment type="function">
    <text evidence="17">In addition to polymerase activity, this DNA polymerase exhibits 3'-5' and 5'-3' exonuclease activity.</text>
</comment>
<dbReference type="InterPro" id="IPR002298">
    <property type="entry name" value="DNA_polymerase_A"/>
</dbReference>
<dbReference type="Gene3D" id="1.10.150.20">
    <property type="entry name" value="5' to 3' exonuclease, C-terminal subdomain"/>
    <property type="match status" value="2"/>
</dbReference>
<keyword evidence="13 17" id="KW-0238">DNA-binding</keyword>
<dbReference type="GO" id="GO:0003677">
    <property type="term" value="F:DNA binding"/>
    <property type="evidence" value="ECO:0007669"/>
    <property type="project" value="UniProtKB-UniRule"/>
</dbReference>
<dbReference type="Pfam" id="PF01367">
    <property type="entry name" value="5_3_exonuc"/>
    <property type="match status" value="1"/>
</dbReference>
<evidence type="ECO:0000256" key="17">
    <source>
        <dbReference type="RuleBase" id="RU004460"/>
    </source>
</evidence>
<dbReference type="GO" id="GO:0008408">
    <property type="term" value="F:3'-5' exonuclease activity"/>
    <property type="evidence" value="ECO:0007669"/>
    <property type="project" value="UniProtKB-UniRule"/>
</dbReference>
<evidence type="ECO:0000256" key="9">
    <source>
        <dbReference type="ARBA" id="ARBA00022763"/>
    </source>
</evidence>
<evidence type="ECO:0000256" key="14">
    <source>
        <dbReference type="ARBA" id="ARBA00023204"/>
    </source>
</evidence>
<dbReference type="CDD" id="cd06139">
    <property type="entry name" value="DNA_polA_I_Ecoli_like_exo"/>
    <property type="match status" value="1"/>
</dbReference>
<dbReference type="InterPro" id="IPR018320">
    <property type="entry name" value="DNA_polymerase_1"/>
</dbReference>
<keyword evidence="14 17" id="KW-0234">DNA repair</keyword>
<evidence type="ECO:0000256" key="10">
    <source>
        <dbReference type="ARBA" id="ARBA00022801"/>
    </source>
</evidence>
<proteinExistence type="inferred from homology"/>
<dbReference type="EMBL" id="JSZA02000015">
    <property type="protein sequence ID" value="TGO03498.1"/>
    <property type="molecule type" value="Genomic_DNA"/>
</dbReference>
<dbReference type="SMART" id="SM00475">
    <property type="entry name" value="53EXOc"/>
    <property type="match status" value="1"/>
</dbReference>
<dbReference type="SMART" id="SM00482">
    <property type="entry name" value="POLAc"/>
    <property type="match status" value="1"/>
</dbReference>
<dbReference type="InterPro" id="IPR029060">
    <property type="entry name" value="PIN-like_dom_sf"/>
</dbReference>
<comment type="catalytic activity">
    <reaction evidence="15 17">
        <text>DNA(n) + a 2'-deoxyribonucleoside 5'-triphosphate = DNA(n+1) + diphosphate</text>
        <dbReference type="Rhea" id="RHEA:22508"/>
        <dbReference type="Rhea" id="RHEA-COMP:17339"/>
        <dbReference type="Rhea" id="RHEA-COMP:17340"/>
        <dbReference type="ChEBI" id="CHEBI:33019"/>
        <dbReference type="ChEBI" id="CHEBI:61560"/>
        <dbReference type="ChEBI" id="CHEBI:173112"/>
        <dbReference type="EC" id="2.7.7.7"/>
    </reaction>
</comment>
<dbReference type="SMART" id="SM00474">
    <property type="entry name" value="35EXOc"/>
    <property type="match status" value="1"/>
</dbReference>
<accession>A0A4E0QSG6</accession>
<dbReference type="FunFam" id="1.20.1060.10:FF:000001">
    <property type="entry name" value="DNA polymerase I"/>
    <property type="match status" value="1"/>
</dbReference>
<protein>
    <recommendedName>
        <fullName evidence="4 16">DNA polymerase I</fullName>
        <ecNumber evidence="3 16">2.7.7.7</ecNumber>
    </recommendedName>
</protein>
<dbReference type="SUPFAM" id="SSF53098">
    <property type="entry name" value="Ribonuclease H-like"/>
    <property type="match status" value="1"/>
</dbReference>
<dbReference type="FunFam" id="3.30.420.10:FF:000026">
    <property type="entry name" value="DNA polymerase I"/>
    <property type="match status" value="1"/>
</dbReference>
<dbReference type="Pfam" id="PF01612">
    <property type="entry name" value="DNA_pol_A_exo1"/>
    <property type="match status" value="1"/>
</dbReference>
<keyword evidence="5 17" id="KW-0808">Transferase</keyword>
<comment type="similarity">
    <text evidence="1 17">Belongs to the DNA polymerase type-A family.</text>
</comment>